<comment type="caution">
    <text evidence="9">The sequence shown here is derived from an EMBL/GenBank/DDBJ whole genome shotgun (WGS) entry which is preliminary data.</text>
</comment>
<keyword evidence="4 8" id="KW-0812">Transmembrane</keyword>
<feature type="transmembrane region" description="Helical" evidence="8">
    <location>
        <begin position="114"/>
        <end position="132"/>
    </location>
</feature>
<gene>
    <name evidence="9" type="primary">mreD</name>
    <name evidence="9" type="ORF">ESZ00_04275</name>
</gene>
<evidence type="ECO:0000256" key="8">
    <source>
        <dbReference type="SAM" id="Phobius"/>
    </source>
</evidence>
<protein>
    <submittedName>
        <fullName evidence="9">Rod shape-determining protein MreD</fullName>
    </submittedName>
</protein>
<feature type="transmembrane region" description="Helical" evidence="8">
    <location>
        <begin position="144"/>
        <end position="165"/>
    </location>
</feature>
<evidence type="ECO:0000313" key="10">
    <source>
        <dbReference type="Proteomes" id="UP000290253"/>
    </source>
</evidence>
<evidence type="ECO:0000256" key="6">
    <source>
        <dbReference type="ARBA" id="ARBA00022989"/>
    </source>
</evidence>
<evidence type="ECO:0000256" key="2">
    <source>
        <dbReference type="ARBA" id="ARBA00007776"/>
    </source>
</evidence>
<dbReference type="NCBIfam" id="TIGR03426">
    <property type="entry name" value="shape_MreD"/>
    <property type="match status" value="1"/>
</dbReference>
<dbReference type="GO" id="GO:0008360">
    <property type="term" value="P:regulation of cell shape"/>
    <property type="evidence" value="ECO:0007669"/>
    <property type="project" value="UniProtKB-KW"/>
</dbReference>
<dbReference type="GO" id="GO:0005886">
    <property type="term" value="C:plasma membrane"/>
    <property type="evidence" value="ECO:0007669"/>
    <property type="project" value="UniProtKB-SubCell"/>
</dbReference>
<name>A0A4Q1SIS5_9BACT</name>
<keyword evidence="3" id="KW-1003">Cell membrane</keyword>
<evidence type="ECO:0000256" key="1">
    <source>
        <dbReference type="ARBA" id="ARBA00004651"/>
    </source>
</evidence>
<dbReference type="Proteomes" id="UP000290253">
    <property type="component" value="Unassembled WGS sequence"/>
</dbReference>
<evidence type="ECO:0000256" key="7">
    <source>
        <dbReference type="ARBA" id="ARBA00023136"/>
    </source>
</evidence>
<evidence type="ECO:0000313" key="9">
    <source>
        <dbReference type="EMBL" id="RXS97140.1"/>
    </source>
</evidence>
<comment type="similarity">
    <text evidence="2">Belongs to the MreD family.</text>
</comment>
<comment type="subcellular location">
    <subcellularLocation>
        <location evidence="1">Cell membrane</location>
        <topology evidence="1">Multi-pass membrane protein</topology>
    </subcellularLocation>
</comment>
<accession>A0A4Q1SIS5</accession>
<dbReference type="InterPro" id="IPR007227">
    <property type="entry name" value="Cell_shape_determining_MreD"/>
</dbReference>
<sequence length="172" mass="18908">MALMASTRREADERTLPVYLYVLLPLLAIGIQSLATLHFARFGMLDLPLLVVIYFATARRNAIGATVGGMVIGILQDALTQQPIGVFGICKAFIGYLAASLGSRIDTEAHGSRLMLTFCFVLLHNGIDWVLMRHMLARPVGWNWVVELLSAAINALIAVVLFALLDRTRARE</sequence>
<feature type="transmembrane region" description="Helical" evidence="8">
    <location>
        <begin position="20"/>
        <end position="40"/>
    </location>
</feature>
<proteinExistence type="inferred from homology"/>
<keyword evidence="7 8" id="KW-0472">Membrane</keyword>
<keyword evidence="10" id="KW-1185">Reference proteome</keyword>
<keyword evidence="6 8" id="KW-1133">Transmembrane helix</keyword>
<dbReference type="AlphaFoldDB" id="A0A4Q1SIS5"/>
<evidence type="ECO:0000256" key="5">
    <source>
        <dbReference type="ARBA" id="ARBA00022960"/>
    </source>
</evidence>
<evidence type="ECO:0000256" key="3">
    <source>
        <dbReference type="ARBA" id="ARBA00022475"/>
    </source>
</evidence>
<dbReference type="Pfam" id="PF04093">
    <property type="entry name" value="MreD"/>
    <property type="match status" value="1"/>
</dbReference>
<organism evidence="9 10">
    <name type="scientific">Silvibacterium dinghuense</name>
    <dbReference type="NCBI Taxonomy" id="1560006"/>
    <lineage>
        <taxon>Bacteria</taxon>
        <taxon>Pseudomonadati</taxon>
        <taxon>Acidobacteriota</taxon>
        <taxon>Terriglobia</taxon>
        <taxon>Terriglobales</taxon>
        <taxon>Acidobacteriaceae</taxon>
        <taxon>Silvibacterium</taxon>
    </lineage>
</organism>
<keyword evidence="5" id="KW-0133">Cell shape</keyword>
<dbReference type="RefSeq" id="WP_129206920.1">
    <property type="nucleotide sequence ID" value="NZ_BMGU01000001.1"/>
</dbReference>
<feature type="transmembrane region" description="Helical" evidence="8">
    <location>
        <begin position="84"/>
        <end position="102"/>
    </location>
</feature>
<evidence type="ECO:0000256" key="4">
    <source>
        <dbReference type="ARBA" id="ARBA00022692"/>
    </source>
</evidence>
<dbReference type="EMBL" id="SDMK01000001">
    <property type="protein sequence ID" value="RXS97140.1"/>
    <property type="molecule type" value="Genomic_DNA"/>
</dbReference>
<dbReference type="OrthoDB" id="121692at2"/>
<reference evidence="9 10" key="1">
    <citation type="journal article" date="2016" name="Int. J. Syst. Evol. Microbiol.">
        <title>Acidipila dinghuensis sp. nov., an acidobacterium isolated from forest soil.</title>
        <authorList>
            <person name="Jiang Y.W."/>
            <person name="Wang J."/>
            <person name="Chen M.H."/>
            <person name="Lv Y.Y."/>
            <person name="Qiu L.H."/>
        </authorList>
    </citation>
    <scope>NUCLEOTIDE SEQUENCE [LARGE SCALE GENOMIC DNA]</scope>
    <source>
        <strain evidence="9 10">DHOF10</strain>
    </source>
</reference>